<reference evidence="8" key="1">
    <citation type="submission" date="2017-06" db="EMBL/GenBank/DDBJ databases">
        <authorList>
            <person name="Varghese N."/>
            <person name="Submissions S."/>
        </authorList>
    </citation>
    <scope>NUCLEOTIDE SEQUENCE [LARGE SCALE GENOMIC DNA]</scope>
    <source>
        <strain evidence="8">DSM 22348</strain>
    </source>
</reference>
<gene>
    <name evidence="7" type="ORF">SAMN05444352_10351</name>
</gene>
<dbReference type="CDD" id="cd08432">
    <property type="entry name" value="PBP2_GcdR_TrpI_HvrB_AmpR_like"/>
    <property type="match status" value="1"/>
</dbReference>
<dbReference type="PROSITE" id="PS50931">
    <property type="entry name" value="HTH_LYSR"/>
    <property type="match status" value="1"/>
</dbReference>
<dbReference type="OrthoDB" id="5526340at2"/>
<dbReference type="SUPFAM" id="SSF46785">
    <property type="entry name" value="Winged helix' DNA-binding domain"/>
    <property type="match status" value="1"/>
</dbReference>
<dbReference type="GO" id="GO:0043565">
    <property type="term" value="F:sequence-specific DNA binding"/>
    <property type="evidence" value="ECO:0007669"/>
    <property type="project" value="TreeGrafter"/>
</dbReference>
<dbReference type="GO" id="GO:0003700">
    <property type="term" value="F:DNA-binding transcription factor activity"/>
    <property type="evidence" value="ECO:0007669"/>
    <property type="project" value="InterPro"/>
</dbReference>
<dbReference type="RefSeq" id="WP_042130724.1">
    <property type="nucleotide sequence ID" value="NZ_FZOL01000003.1"/>
</dbReference>
<keyword evidence="8" id="KW-1185">Reference proteome</keyword>
<accession>A0A239BN45</accession>
<comment type="similarity">
    <text evidence="1">Belongs to the LysR transcriptional regulatory family.</text>
</comment>
<dbReference type="PRINTS" id="PR00039">
    <property type="entry name" value="HTHLYSR"/>
</dbReference>
<evidence type="ECO:0000313" key="8">
    <source>
        <dbReference type="Proteomes" id="UP000198407"/>
    </source>
</evidence>
<dbReference type="SUPFAM" id="SSF53850">
    <property type="entry name" value="Periplasmic binding protein-like II"/>
    <property type="match status" value="1"/>
</dbReference>
<evidence type="ECO:0000256" key="5">
    <source>
        <dbReference type="ARBA" id="ARBA00023163"/>
    </source>
</evidence>
<evidence type="ECO:0000259" key="6">
    <source>
        <dbReference type="PROSITE" id="PS50931"/>
    </source>
</evidence>
<dbReference type="EMBL" id="FZOL01000003">
    <property type="protein sequence ID" value="SNS08788.1"/>
    <property type="molecule type" value="Genomic_DNA"/>
</dbReference>
<dbReference type="Pfam" id="PF00126">
    <property type="entry name" value="HTH_1"/>
    <property type="match status" value="1"/>
</dbReference>
<dbReference type="InterPro" id="IPR036388">
    <property type="entry name" value="WH-like_DNA-bd_sf"/>
</dbReference>
<dbReference type="FunFam" id="1.10.10.10:FF:000038">
    <property type="entry name" value="Glycine cleavage system transcriptional activator"/>
    <property type="match status" value="1"/>
</dbReference>
<evidence type="ECO:0000256" key="1">
    <source>
        <dbReference type="ARBA" id="ARBA00009437"/>
    </source>
</evidence>
<dbReference type="InterPro" id="IPR036390">
    <property type="entry name" value="WH_DNA-bd_sf"/>
</dbReference>
<proteinExistence type="inferred from homology"/>
<dbReference type="GO" id="GO:0009891">
    <property type="term" value="P:positive regulation of biosynthetic process"/>
    <property type="evidence" value="ECO:0007669"/>
    <property type="project" value="UniProtKB-ARBA"/>
</dbReference>
<dbReference type="STRING" id="1215104.GCA_000730585_00028"/>
<keyword evidence="5" id="KW-0804">Transcription</keyword>
<evidence type="ECO:0000256" key="2">
    <source>
        <dbReference type="ARBA" id="ARBA00023015"/>
    </source>
</evidence>
<name>A0A239BN45_9PSED</name>
<dbReference type="PANTHER" id="PTHR30537:SF26">
    <property type="entry name" value="GLYCINE CLEAVAGE SYSTEM TRANSCRIPTIONAL ACTIVATOR"/>
    <property type="match status" value="1"/>
</dbReference>
<keyword evidence="4" id="KW-0010">Activator</keyword>
<dbReference type="InterPro" id="IPR005119">
    <property type="entry name" value="LysR_subst-bd"/>
</dbReference>
<sequence>MSEPSERLPSLNALRVFEVVARHLNFRRAAEELGVTQGAVAQQIRGLEADLEIRLFERLPRSLALTDAGRGYQASIRRAFELIAEATRALRPEPLHLTISVTPTFASKWLIPRLPDFTAAWPHIDLRVLATERLSSFHTDAVDLAVRFGQPPFGPGLETRLLFEQGIVAVASPDLLERLGRPATLADLQRFALLHDAHNAWPWFCQQVFGQALPVAAQNLRFNQTSLAIDAAVAGQGLALASRVFVQADIDAGRLLRVFDKVLRADAGFYLVAPRKARNEATLALVQDWLLAQAAKGAHEY</sequence>
<dbReference type="AlphaFoldDB" id="A0A239BN45"/>
<dbReference type="InterPro" id="IPR058163">
    <property type="entry name" value="LysR-type_TF_proteobact-type"/>
</dbReference>
<dbReference type="Gene3D" id="3.40.190.10">
    <property type="entry name" value="Periplasmic binding protein-like II"/>
    <property type="match status" value="2"/>
</dbReference>
<evidence type="ECO:0000256" key="4">
    <source>
        <dbReference type="ARBA" id="ARBA00023159"/>
    </source>
</evidence>
<dbReference type="Pfam" id="PF03466">
    <property type="entry name" value="LysR_substrate"/>
    <property type="match status" value="1"/>
</dbReference>
<organism evidence="7 8">
    <name type="scientific">Pseudomonas japonica</name>
    <dbReference type="NCBI Taxonomy" id="256466"/>
    <lineage>
        <taxon>Bacteria</taxon>
        <taxon>Pseudomonadati</taxon>
        <taxon>Pseudomonadota</taxon>
        <taxon>Gammaproteobacteria</taxon>
        <taxon>Pseudomonadales</taxon>
        <taxon>Pseudomonadaceae</taxon>
        <taxon>Pseudomonas</taxon>
    </lineage>
</organism>
<keyword evidence="3" id="KW-0238">DNA-binding</keyword>
<dbReference type="GO" id="GO:0006351">
    <property type="term" value="P:DNA-templated transcription"/>
    <property type="evidence" value="ECO:0007669"/>
    <property type="project" value="TreeGrafter"/>
</dbReference>
<dbReference type="NCBIfam" id="NF008352">
    <property type="entry name" value="PRK11139.1"/>
    <property type="match status" value="1"/>
</dbReference>
<dbReference type="Gene3D" id="1.10.10.10">
    <property type="entry name" value="Winged helix-like DNA-binding domain superfamily/Winged helix DNA-binding domain"/>
    <property type="match status" value="1"/>
</dbReference>
<dbReference type="Proteomes" id="UP000198407">
    <property type="component" value="Unassembled WGS sequence"/>
</dbReference>
<feature type="domain" description="HTH lysR-type" evidence="6">
    <location>
        <begin position="9"/>
        <end position="66"/>
    </location>
</feature>
<keyword evidence="2" id="KW-0805">Transcription regulation</keyword>
<evidence type="ECO:0000313" key="7">
    <source>
        <dbReference type="EMBL" id="SNS08788.1"/>
    </source>
</evidence>
<dbReference type="PANTHER" id="PTHR30537">
    <property type="entry name" value="HTH-TYPE TRANSCRIPTIONAL REGULATOR"/>
    <property type="match status" value="1"/>
</dbReference>
<dbReference type="InterPro" id="IPR000847">
    <property type="entry name" value="LysR_HTH_N"/>
</dbReference>
<protein>
    <submittedName>
        <fullName evidence="7">Transcriptional regulator, LysR family</fullName>
    </submittedName>
</protein>
<evidence type="ECO:0000256" key="3">
    <source>
        <dbReference type="ARBA" id="ARBA00023125"/>
    </source>
</evidence>